<dbReference type="EMBL" id="UZAM01007253">
    <property type="protein sequence ID" value="VDO97820.1"/>
    <property type="molecule type" value="Genomic_DNA"/>
</dbReference>
<keyword evidence="2" id="KW-1185">Reference proteome</keyword>
<evidence type="ECO:0000313" key="3">
    <source>
        <dbReference type="WBParaSite" id="SBAD_0000262001-mRNA-1"/>
    </source>
</evidence>
<proteinExistence type="predicted"/>
<protein>
    <submittedName>
        <fullName evidence="1 3">Uncharacterized protein</fullName>
    </submittedName>
</protein>
<dbReference type="OrthoDB" id="412793at2759"/>
<name>A0A183IFV3_9BILA</name>
<dbReference type="AlphaFoldDB" id="A0A183IFV3"/>
<evidence type="ECO:0000313" key="2">
    <source>
        <dbReference type="Proteomes" id="UP000270296"/>
    </source>
</evidence>
<dbReference type="WBParaSite" id="SBAD_0000262001-mRNA-1">
    <property type="protein sequence ID" value="SBAD_0000262001-mRNA-1"/>
    <property type="gene ID" value="SBAD_0000262001"/>
</dbReference>
<dbReference type="PANTHER" id="PTHR47027">
    <property type="entry name" value="REVERSE TRANSCRIPTASE DOMAIN-CONTAINING PROTEIN"/>
    <property type="match status" value="1"/>
</dbReference>
<accession>A0A183IFV3</accession>
<evidence type="ECO:0000313" key="1">
    <source>
        <dbReference type="EMBL" id="VDO97820.1"/>
    </source>
</evidence>
<gene>
    <name evidence="1" type="ORF">SBAD_LOCUS2497</name>
</gene>
<reference evidence="1 2" key="2">
    <citation type="submission" date="2018-11" db="EMBL/GenBank/DDBJ databases">
        <authorList>
            <consortium name="Pathogen Informatics"/>
        </authorList>
    </citation>
    <scope>NUCLEOTIDE SEQUENCE [LARGE SCALE GENOMIC DNA]</scope>
</reference>
<reference evidence="3" key="1">
    <citation type="submission" date="2016-06" db="UniProtKB">
        <authorList>
            <consortium name="WormBaseParasite"/>
        </authorList>
    </citation>
    <scope>IDENTIFICATION</scope>
</reference>
<dbReference type="Proteomes" id="UP000270296">
    <property type="component" value="Unassembled WGS sequence"/>
</dbReference>
<organism evidence="3">
    <name type="scientific">Soboliphyme baturini</name>
    <dbReference type="NCBI Taxonomy" id="241478"/>
    <lineage>
        <taxon>Eukaryota</taxon>
        <taxon>Metazoa</taxon>
        <taxon>Ecdysozoa</taxon>
        <taxon>Nematoda</taxon>
        <taxon>Enoplea</taxon>
        <taxon>Dorylaimia</taxon>
        <taxon>Dioctophymatida</taxon>
        <taxon>Dioctophymatoidea</taxon>
        <taxon>Soboliphymatidae</taxon>
        <taxon>Soboliphyme</taxon>
    </lineage>
</organism>
<sequence>MDPLLPTRLSADYRPAKGDVRECSNYRAITLLSLPCEFYSRVIQWRRHGIARSKIQEEQCGFQAEADLIRYSLCAKLKSLEFVHYGFIAECDVAVMRVHLSNTESLVFVLLSVTLRINWGVDMLMVVFADDEKFEEAINRRIEAASGILRELARSIMTKAELSQKTMLSVFQSIFIPILTYGHESWTMIEMLRSRVQDAEMGFLSRISTYPGIQTSEISLAYIRCFSRLRSHSWDGLGMCCECLQKGRLSKCVFPNRPTEGTGDGQD</sequence>
<dbReference type="PANTHER" id="PTHR47027:SF30">
    <property type="entry name" value="THAP-TYPE DOMAIN-CONTAINING PROTEIN"/>
    <property type="match status" value="1"/>
</dbReference>